<protein>
    <recommendedName>
        <fullName evidence="3">Mu-like prophage protein Com</fullName>
    </recommendedName>
</protein>
<dbReference type="EMBL" id="ALNK01000021">
    <property type="protein sequence ID" value="EJU22582.1"/>
    <property type="molecule type" value="Genomic_DNA"/>
</dbReference>
<keyword evidence="2" id="KW-1185">Reference proteome</keyword>
<sequence>MKKQWYYCPHCGQKLLLYDVVNGKSRKIFVKCKKCKKEIEINIE</sequence>
<evidence type="ECO:0000313" key="2">
    <source>
        <dbReference type="Proteomes" id="UP000005244"/>
    </source>
</evidence>
<gene>
    <name evidence="1" type="ORF">HMPREF1143_1762</name>
</gene>
<dbReference type="AlphaFoldDB" id="J5WKB5"/>
<dbReference type="RefSeq" id="WP_009531030.1">
    <property type="nucleotide sequence ID" value="NZ_ALNK01000021.1"/>
</dbReference>
<reference evidence="1 2" key="1">
    <citation type="submission" date="2012-07" db="EMBL/GenBank/DDBJ databases">
        <authorList>
            <person name="Durkin A.S."/>
            <person name="McCorrison J."/>
            <person name="Torralba M."/>
            <person name="Gillis M."/>
            <person name="Methe B."/>
            <person name="Sutton G."/>
            <person name="Nelson K.E."/>
        </authorList>
    </citation>
    <scope>NUCLEOTIDE SEQUENCE [LARGE SCALE GENOMIC DNA]</scope>
    <source>
        <strain evidence="1 2">OBRC8</strain>
    </source>
</reference>
<evidence type="ECO:0008006" key="3">
    <source>
        <dbReference type="Google" id="ProtNLM"/>
    </source>
</evidence>
<organism evidence="1 2">
    <name type="scientific">Peptoanaerobacter stomatis</name>
    <dbReference type="NCBI Taxonomy" id="796937"/>
    <lineage>
        <taxon>Bacteria</taxon>
        <taxon>Bacillati</taxon>
        <taxon>Bacillota</taxon>
        <taxon>Clostridia</taxon>
        <taxon>Peptostreptococcales</taxon>
        <taxon>Filifactoraceae</taxon>
        <taxon>Peptoanaerobacter</taxon>
    </lineage>
</organism>
<accession>J5WKB5</accession>
<evidence type="ECO:0000313" key="1">
    <source>
        <dbReference type="EMBL" id="EJU22582.1"/>
    </source>
</evidence>
<comment type="caution">
    <text evidence="1">The sequence shown here is derived from an EMBL/GenBank/DDBJ whole genome shotgun (WGS) entry which is preliminary data.</text>
</comment>
<dbReference type="Proteomes" id="UP000005244">
    <property type="component" value="Unassembled WGS sequence"/>
</dbReference>
<proteinExistence type="predicted"/>
<name>J5WKB5_9FIRM</name>
<dbReference type="SUPFAM" id="SSF57783">
    <property type="entry name" value="Zinc beta-ribbon"/>
    <property type="match status" value="1"/>
</dbReference>